<dbReference type="RefSeq" id="WP_182842576.1">
    <property type="nucleotide sequence ID" value="NZ_BAAALP010000031.1"/>
</dbReference>
<proteinExistence type="predicted"/>
<comment type="caution">
    <text evidence="1">The sequence shown here is derived from an EMBL/GenBank/DDBJ whole genome shotgun (WGS) entry which is preliminary data.</text>
</comment>
<sequence>MRDDGIWLGENRVCGISVTGFGTAMGLGRLPRGRVFGGDLVRGARARLLRGGVVIAEDLRVGALIREKVVGKRLEAREAISAGRRCMVAIGHGDVREGDHVEVYTPANTAGLDPDLVLGYQVQPDRREELGRAEVDELSSDPLAGTVARVALATGRLRLGDRVRVLRGGQPVAETLRLLFMTDEDRRPIGEASVGDRVLVGLGHPGLLPGDMVVAFDVPPPTWTEARTHRLKVQEAHSADDLAMGEVFPSRKSPAGGRILAAGHRARLLRDGTVIADGLTIAHLRRTGTLTATAFEWTQQTRPWTEVWLDFPDLRKGDQIEPYQVLPAG</sequence>
<organism evidence="1 2">
    <name type="scientific">Actinomadura namibiensis</name>
    <dbReference type="NCBI Taxonomy" id="182080"/>
    <lineage>
        <taxon>Bacteria</taxon>
        <taxon>Bacillati</taxon>
        <taxon>Actinomycetota</taxon>
        <taxon>Actinomycetes</taxon>
        <taxon>Streptosporangiales</taxon>
        <taxon>Thermomonosporaceae</taxon>
        <taxon>Actinomadura</taxon>
    </lineage>
</organism>
<evidence type="ECO:0000313" key="2">
    <source>
        <dbReference type="Proteomes" id="UP000572680"/>
    </source>
</evidence>
<protein>
    <submittedName>
        <fullName evidence="1">Uncharacterized protein</fullName>
    </submittedName>
</protein>
<gene>
    <name evidence="1" type="ORF">HNR61_001719</name>
</gene>
<reference evidence="1 2" key="1">
    <citation type="submission" date="2020-08" db="EMBL/GenBank/DDBJ databases">
        <title>Genomic Encyclopedia of Type Strains, Phase IV (KMG-IV): sequencing the most valuable type-strain genomes for metagenomic binning, comparative biology and taxonomic classification.</title>
        <authorList>
            <person name="Goeker M."/>
        </authorList>
    </citation>
    <scope>NUCLEOTIDE SEQUENCE [LARGE SCALE GENOMIC DNA]</scope>
    <source>
        <strain evidence="1 2">DSM 44197</strain>
    </source>
</reference>
<keyword evidence="2" id="KW-1185">Reference proteome</keyword>
<evidence type="ECO:0000313" key="1">
    <source>
        <dbReference type="EMBL" id="MBA8950106.1"/>
    </source>
</evidence>
<name>A0A7W3LL20_ACTNM</name>
<dbReference type="AlphaFoldDB" id="A0A7W3LL20"/>
<dbReference type="SUPFAM" id="SSF50447">
    <property type="entry name" value="Translation proteins"/>
    <property type="match status" value="1"/>
</dbReference>
<dbReference type="InterPro" id="IPR009000">
    <property type="entry name" value="Transl_B-barrel_sf"/>
</dbReference>
<dbReference type="Proteomes" id="UP000572680">
    <property type="component" value="Unassembled WGS sequence"/>
</dbReference>
<dbReference type="EMBL" id="JACJIA010000002">
    <property type="protein sequence ID" value="MBA8950106.1"/>
    <property type="molecule type" value="Genomic_DNA"/>
</dbReference>
<accession>A0A7W3LL20</accession>